<reference evidence="2" key="1">
    <citation type="submission" date="2017-01" db="EMBL/GenBank/DDBJ databases">
        <authorList>
            <person name="Wang Y."/>
            <person name="White M."/>
            <person name="Kvist S."/>
            <person name="Moncalvo J.-M."/>
        </authorList>
    </citation>
    <scope>NUCLEOTIDE SEQUENCE [LARGE SCALE GENOMIC DNA]</scope>
    <source>
        <strain evidence="2">ID-206-W2</strain>
    </source>
</reference>
<accession>A0A1R1YRG2</accession>
<dbReference type="CDD" id="cd00303">
    <property type="entry name" value="retropepsin_like"/>
    <property type="match status" value="1"/>
</dbReference>
<evidence type="ECO:0000313" key="2">
    <source>
        <dbReference type="Proteomes" id="UP000187429"/>
    </source>
</evidence>
<proteinExistence type="predicted"/>
<evidence type="ECO:0000313" key="1">
    <source>
        <dbReference type="EMBL" id="OMJ29471.1"/>
    </source>
</evidence>
<sequence length="601" mass="69253">MKMTLFEGLPSRFKGDDSDVDDAEIWMKKFKIVSALNKWDEETKFNIFKLWLEGKAAKWLESREAIHEEIRMMVDWERDFLSEFNESKSKQKGNLITLCQLKINSGETISQFNSRYIKYLNAIPKNMYTPDWIKEAYISTLSNIDKDVWWKLAQENDSMTYSQIMKEAERLIKLKITHKSFNINDKSFNEDHNQTLDSEKEKTYRIKENLDSNSKLLNDYKKIDKIVNQVDSLSESMKNLHLLVQKNQNADYSQVTCMNCSMKGHPTFKCWEKPKTGQSLAKDLSEKAAKSGLLAIKKQTEPLIAASANKRMRVESLLGEDYRYQNQLGSEKIVPDKLQEVKNRLGAVPKKKKKTIQKYPPAIFTRIMDSPAPVSLLEFCQIKPQMIPDIISGLQSLKREKIKRNALWTSEISAEESEEEEDEEPEPVSFILLEAANQILPVFLDIGAAHSIIKRSMVMELSLPTFKLKKPFALQPVSGPSFLVSEGVVIHAKFEEDIIIPIEFVVIEKGPVPIILGLDVCQRLYSNINYKDETFTIEIDGKNYATQIYSRETLLNNHEILFEDVLYAENDDSSKLIMYTSIKAEIQDSENTESTSKNRSR</sequence>
<dbReference type="Gene3D" id="2.40.70.10">
    <property type="entry name" value="Acid Proteases"/>
    <property type="match status" value="1"/>
</dbReference>
<dbReference type="PANTHER" id="PTHR33223">
    <property type="entry name" value="CCHC-TYPE DOMAIN-CONTAINING PROTEIN"/>
    <property type="match status" value="1"/>
</dbReference>
<protein>
    <submittedName>
        <fullName evidence="1">Uncharacterized protein</fullName>
    </submittedName>
</protein>
<gene>
    <name evidence="1" type="ORF">AYI69_g1019</name>
</gene>
<dbReference type="InterPro" id="IPR021109">
    <property type="entry name" value="Peptidase_aspartic_dom_sf"/>
</dbReference>
<comment type="caution">
    <text evidence="1">The sequence shown here is derived from an EMBL/GenBank/DDBJ whole genome shotgun (WGS) entry which is preliminary data.</text>
</comment>
<dbReference type="Proteomes" id="UP000187429">
    <property type="component" value="Unassembled WGS sequence"/>
</dbReference>
<name>A0A1R1YRG2_9FUNG</name>
<dbReference type="PANTHER" id="PTHR33223:SF6">
    <property type="entry name" value="CCHC-TYPE DOMAIN-CONTAINING PROTEIN"/>
    <property type="match status" value="1"/>
</dbReference>
<dbReference type="OrthoDB" id="5588877at2759"/>
<keyword evidence="2" id="KW-1185">Reference proteome</keyword>
<dbReference type="Pfam" id="PF08284">
    <property type="entry name" value="RVP_2"/>
    <property type="match status" value="1"/>
</dbReference>
<organism evidence="1 2">
    <name type="scientific">Smittium culicis</name>
    <dbReference type="NCBI Taxonomy" id="133412"/>
    <lineage>
        <taxon>Eukaryota</taxon>
        <taxon>Fungi</taxon>
        <taxon>Fungi incertae sedis</taxon>
        <taxon>Zoopagomycota</taxon>
        <taxon>Kickxellomycotina</taxon>
        <taxon>Harpellomycetes</taxon>
        <taxon>Harpellales</taxon>
        <taxon>Legeriomycetaceae</taxon>
        <taxon>Smittium</taxon>
    </lineage>
</organism>
<dbReference type="EMBL" id="LSSM01000270">
    <property type="protein sequence ID" value="OMJ29471.1"/>
    <property type="molecule type" value="Genomic_DNA"/>
</dbReference>
<dbReference type="AlphaFoldDB" id="A0A1R1YRG2"/>